<dbReference type="CDD" id="cd00077">
    <property type="entry name" value="HDc"/>
    <property type="match status" value="1"/>
</dbReference>
<dbReference type="PANTHER" id="PTHR43155:SF2">
    <property type="entry name" value="CYCLIC DI-GMP PHOSPHODIESTERASE PA4108"/>
    <property type="match status" value="1"/>
</dbReference>
<dbReference type="NCBIfam" id="TIGR00277">
    <property type="entry name" value="HDIG"/>
    <property type="match status" value="1"/>
</dbReference>
<dbReference type="Pfam" id="PF13487">
    <property type="entry name" value="HD_5"/>
    <property type="match status" value="1"/>
</dbReference>
<feature type="domain" description="HD-GYP" evidence="1">
    <location>
        <begin position="113"/>
        <end position="309"/>
    </location>
</feature>
<dbReference type="AlphaFoldDB" id="A0A147K630"/>
<dbReference type="OrthoDB" id="9759601at2"/>
<name>A0A147K630_9BACI</name>
<dbReference type="RefSeq" id="WP_059351581.1">
    <property type="nucleotide sequence ID" value="NZ_LDYG01000041.1"/>
</dbReference>
<sequence>MRLISTRSIKQGMVLGSTVYNSKGRILIKEDIVLTNKMAQRLEEMGIRYIYIKDELSQGIEIQEPIPSELRISSIRTIEESFLQLDANSLSSNSLIFENNSKLYKNLVQSILGEIKDNHDIQTVLSDVVTYDTYIFQHSFNVTLYSLAIGMELGLSTKQLESLGIGAILHDVGKMLIPEAVLFKPGRLTEDEFQIIKKHSEDGYNILRKLHTIDLAVAHCAFQHHERIDGSGYPRGIREEEIHPFAKIIAVADVFDAVTSNRVYRNAMLPHEALEILYSGAGTLFDTRAVEAFRKSVAIYPTGVTVQLNDNRRGIVSGQNKGLNDRPIIRIISEDNHPVEPYEINLCNQLDLVITDCLATISE</sequence>
<dbReference type="SMART" id="SM00471">
    <property type="entry name" value="HDc"/>
    <property type="match status" value="1"/>
</dbReference>
<proteinExistence type="predicted"/>
<comment type="caution">
    <text evidence="2">The sequence shown here is derived from an EMBL/GenBank/DDBJ whole genome shotgun (WGS) entry which is preliminary data.</text>
</comment>
<reference evidence="2 3" key="1">
    <citation type="journal article" date="2016" name="Front. Microbiol.">
        <title>Microevolution Analysis of Bacillus coahuilensis Unveils Differences in Phosphorus Acquisition Strategies and Their Regulation.</title>
        <authorList>
            <person name="Gomez-Lunar Z."/>
            <person name="Hernandez-Gonzalez I."/>
            <person name="Rodriguez-Torres M.D."/>
            <person name="Souza V."/>
            <person name="Olmedo-Alvarez G."/>
        </authorList>
    </citation>
    <scope>NUCLEOTIDE SEQUENCE [LARGE SCALE GENOMIC DNA]</scope>
    <source>
        <strain evidence="3">p1.1.43</strain>
    </source>
</reference>
<gene>
    <name evidence="2" type="ORF">Q75_12780</name>
</gene>
<evidence type="ECO:0000313" key="2">
    <source>
        <dbReference type="EMBL" id="KUP05278.1"/>
    </source>
</evidence>
<keyword evidence="3" id="KW-1185">Reference proteome</keyword>
<dbReference type="EMBL" id="LDYG01000041">
    <property type="protein sequence ID" value="KUP05278.1"/>
    <property type="molecule type" value="Genomic_DNA"/>
</dbReference>
<dbReference type="InterPro" id="IPR006675">
    <property type="entry name" value="HDIG_dom"/>
</dbReference>
<protein>
    <submittedName>
        <fullName evidence="2">Histidine kinase</fullName>
    </submittedName>
</protein>
<accession>A0A147K630</accession>
<keyword evidence="2" id="KW-0418">Kinase</keyword>
<dbReference type="PATRIC" id="fig|1150625.3.peg.2686"/>
<dbReference type="InterPro" id="IPR037522">
    <property type="entry name" value="HD_GYP_dom"/>
</dbReference>
<evidence type="ECO:0000313" key="3">
    <source>
        <dbReference type="Proteomes" id="UP000074108"/>
    </source>
</evidence>
<dbReference type="PROSITE" id="PS51832">
    <property type="entry name" value="HD_GYP"/>
    <property type="match status" value="1"/>
</dbReference>
<dbReference type="GO" id="GO:0016301">
    <property type="term" value="F:kinase activity"/>
    <property type="evidence" value="ECO:0007669"/>
    <property type="project" value="UniProtKB-KW"/>
</dbReference>
<dbReference type="Gene3D" id="1.10.3210.10">
    <property type="entry name" value="Hypothetical protein af1432"/>
    <property type="match status" value="1"/>
</dbReference>
<dbReference type="STRING" id="1150625.Q75_12780"/>
<keyword evidence="2" id="KW-0808">Transferase</keyword>
<dbReference type="SUPFAM" id="SSF109604">
    <property type="entry name" value="HD-domain/PDEase-like"/>
    <property type="match status" value="1"/>
</dbReference>
<organism evidence="2 3">
    <name type="scientific">Bacillus coahuilensis p1.1.43</name>
    <dbReference type="NCBI Taxonomy" id="1150625"/>
    <lineage>
        <taxon>Bacteria</taxon>
        <taxon>Bacillati</taxon>
        <taxon>Bacillota</taxon>
        <taxon>Bacilli</taxon>
        <taxon>Bacillales</taxon>
        <taxon>Bacillaceae</taxon>
        <taxon>Bacillus</taxon>
    </lineage>
</organism>
<evidence type="ECO:0000259" key="1">
    <source>
        <dbReference type="PROSITE" id="PS51832"/>
    </source>
</evidence>
<dbReference type="PANTHER" id="PTHR43155">
    <property type="entry name" value="CYCLIC DI-GMP PHOSPHODIESTERASE PA4108-RELATED"/>
    <property type="match status" value="1"/>
</dbReference>
<dbReference type="InterPro" id="IPR003607">
    <property type="entry name" value="HD/PDEase_dom"/>
</dbReference>
<dbReference type="Proteomes" id="UP000074108">
    <property type="component" value="Unassembled WGS sequence"/>
</dbReference>